<organism evidence="4 5">
    <name type="scientific">Luteibaculum oceani</name>
    <dbReference type="NCBI Taxonomy" id="1294296"/>
    <lineage>
        <taxon>Bacteria</taxon>
        <taxon>Pseudomonadati</taxon>
        <taxon>Bacteroidota</taxon>
        <taxon>Flavobacteriia</taxon>
        <taxon>Flavobacteriales</taxon>
        <taxon>Luteibaculaceae</taxon>
        <taxon>Luteibaculum</taxon>
    </lineage>
</organism>
<keyword evidence="1 2" id="KW-0732">Signal</keyword>
<reference evidence="4 5" key="1">
    <citation type="submission" date="2019-08" db="EMBL/GenBank/DDBJ databases">
        <title>Genome of Luteibaculum oceani JCM 18817.</title>
        <authorList>
            <person name="Bowman J.P."/>
        </authorList>
    </citation>
    <scope>NUCLEOTIDE SEQUENCE [LARGE SCALE GENOMIC DNA]</scope>
    <source>
        <strain evidence="4 5">JCM 18817</strain>
    </source>
</reference>
<protein>
    <submittedName>
        <fullName evidence="4">CHRD domain-containing protein</fullName>
    </submittedName>
</protein>
<dbReference type="SMART" id="SM00754">
    <property type="entry name" value="CHRD"/>
    <property type="match status" value="3"/>
</dbReference>
<dbReference type="AlphaFoldDB" id="A0A5C6UQL6"/>
<accession>A0A5C6UQL6</accession>
<feature type="domain" description="CHRD" evidence="3">
    <location>
        <begin position="148"/>
        <end position="273"/>
    </location>
</feature>
<evidence type="ECO:0000256" key="2">
    <source>
        <dbReference type="SAM" id="SignalP"/>
    </source>
</evidence>
<dbReference type="OrthoDB" id="571052at2"/>
<dbReference type="Pfam" id="PF18962">
    <property type="entry name" value="Por_Secre_tail"/>
    <property type="match status" value="1"/>
</dbReference>
<dbReference type="InterPro" id="IPR026444">
    <property type="entry name" value="Secre_tail"/>
</dbReference>
<keyword evidence="5" id="KW-1185">Reference proteome</keyword>
<dbReference type="InterPro" id="IPR010895">
    <property type="entry name" value="CHRD"/>
</dbReference>
<dbReference type="EMBL" id="VORB01000012">
    <property type="protein sequence ID" value="TXC75633.1"/>
    <property type="molecule type" value="Genomic_DNA"/>
</dbReference>
<dbReference type="NCBIfam" id="TIGR04183">
    <property type="entry name" value="Por_Secre_tail"/>
    <property type="match status" value="1"/>
</dbReference>
<evidence type="ECO:0000256" key="1">
    <source>
        <dbReference type="ARBA" id="ARBA00022729"/>
    </source>
</evidence>
<proteinExistence type="predicted"/>
<dbReference type="Proteomes" id="UP000321168">
    <property type="component" value="Unassembled WGS sequence"/>
</dbReference>
<evidence type="ECO:0000313" key="5">
    <source>
        <dbReference type="Proteomes" id="UP000321168"/>
    </source>
</evidence>
<feature type="chain" id="PRO_5022946228" evidence="2">
    <location>
        <begin position="21"/>
        <end position="618"/>
    </location>
</feature>
<evidence type="ECO:0000313" key="4">
    <source>
        <dbReference type="EMBL" id="TXC75633.1"/>
    </source>
</evidence>
<name>A0A5C6UQL6_9FLAO</name>
<sequence>MMKRIPFLFALIFCFTQSFAQDLSGRLLFSARLSGQNNTQVTDADAIGLGTFLLNETRDSLYVSIAVSNFDTPLELALIQIGGPGENGFPVVAFDSSVVRNKINTVITDSTLDILIPAMMAGEFYLNTYDENFPPTGTARGQIKLERDFGFFANLDTAQTRPGSDGSQAFGSANFKLDQNGDSLEVKLVTVGLGEDITGVHLHEGRKGLTGPVIFDLTSLVKDGTRIDSIITVPSTIKATLKTLIENNQVYINVHTASNPQGEIRGQVQASTDLYFDVFASSENVTQNPLFASNVALAGHGYLNSSLDTFRYFMAYELDSLSSDPVLASFTLNGVPVHNITLDSGMVSGIWTSSDPQALNPAAVNGFLTNQIGIQVNTSLQPSGELAGTFGRALRDAYVFDLDTNQVTTFVDVDELPLGLGMISVNTRGTQAHYMMAWDNLSGNVMQGSINSGAAGETGPIMFALNREEGGAFGYLTANQSFTTETTALFKKDSAYVRISTMRNPNAELRGNINRSYNTTNPPVVTNIVNEAGNFGGDIVAYPVPATSELNIKLNVKVNEQVNLEVYNSLGSLMLKKEQVLKSGTNVISVSTSTLETGIYVARIIGDNGSVRINFTVK</sequence>
<comment type="caution">
    <text evidence="4">The sequence shown here is derived from an EMBL/GenBank/DDBJ whole genome shotgun (WGS) entry which is preliminary data.</text>
</comment>
<dbReference type="RefSeq" id="WP_147015405.1">
    <property type="nucleotide sequence ID" value="NZ_VORB01000012.1"/>
</dbReference>
<gene>
    <name evidence="4" type="ORF">FRX97_11690</name>
</gene>
<feature type="signal peptide" evidence="2">
    <location>
        <begin position="1"/>
        <end position="20"/>
    </location>
</feature>
<dbReference type="PROSITE" id="PS50933">
    <property type="entry name" value="CHRD"/>
    <property type="match status" value="1"/>
</dbReference>
<dbReference type="Pfam" id="PF07452">
    <property type="entry name" value="CHRD"/>
    <property type="match status" value="3"/>
</dbReference>
<evidence type="ECO:0000259" key="3">
    <source>
        <dbReference type="PROSITE" id="PS50933"/>
    </source>
</evidence>